<evidence type="ECO:0000313" key="2">
    <source>
        <dbReference type="Proteomes" id="UP000437068"/>
    </source>
</evidence>
<reference evidence="1 2" key="1">
    <citation type="submission" date="2018-08" db="EMBL/GenBank/DDBJ databases">
        <title>Genomic investigation of the strawberry pathogen Phytophthora fragariae indicates pathogenicity is determined by transcriptional variation in three key races.</title>
        <authorList>
            <person name="Adams T.M."/>
            <person name="Armitage A.D."/>
            <person name="Sobczyk M.K."/>
            <person name="Bates H.J."/>
            <person name="Dunwell J.M."/>
            <person name="Nellist C.F."/>
            <person name="Harrison R.J."/>
        </authorList>
    </citation>
    <scope>NUCLEOTIDE SEQUENCE [LARGE SCALE GENOMIC DNA]</scope>
    <source>
        <strain evidence="1 2">A4</strain>
    </source>
</reference>
<dbReference type="EMBL" id="QXGE01000199">
    <property type="protein sequence ID" value="KAE9320494.1"/>
    <property type="molecule type" value="Genomic_DNA"/>
</dbReference>
<comment type="caution">
    <text evidence="1">The sequence shown here is derived from an EMBL/GenBank/DDBJ whole genome shotgun (WGS) entry which is preliminary data.</text>
</comment>
<dbReference type="AlphaFoldDB" id="A0A6A4E693"/>
<name>A0A6A4E693_9STRA</name>
<accession>A0A6A4E693</accession>
<proteinExistence type="predicted"/>
<gene>
    <name evidence="1" type="ORF">PF001_g5394</name>
</gene>
<sequence>MGWAAAVLTMPAAAVRCTKEPPALVFVDALRPALRPAEDPGRRLRQEGGVLRRAAPAPAAPRPFALRARQIAAGLVLPSGTELHEHEMVKSGKLVLQDKASCFSAFVLYPESTPTPRTRSDLAMLLQQQDGDGEDGAAPKRRVFLSDRPPKRLELVKPRAAVLRRHGRGPS</sequence>
<organism evidence="1 2">
    <name type="scientific">Phytophthora fragariae</name>
    <dbReference type="NCBI Taxonomy" id="53985"/>
    <lineage>
        <taxon>Eukaryota</taxon>
        <taxon>Sar</taxon>
        <taxon>Stramenopiles</taxon>
        <taxon>Oomycota</taxon>
        <taxon>Peronosporomycetes</taxon>
        <taxon>Peronosporales</taxon>
        <taxon>Peronosporaceae</taxon>
        <taxon>Phytophthora</taxon>
    </lineage>
</organism>
<protein>
    <submittedName>
        <fullName evidence="1">Uncharacterized protein</fullName>
    </submittedName>
</protein>
<evidence type="ECO:0000313" key="1">
    <source>
        <dbReference type="EMBL" id="KAE9320494.1"/>
    </source>
</evidence>
<dbReference type="Proteomes" id="UP000437068">
    <property type="component" value="Unassembled WGS sequence"/>
</dbReference>